<keyword evidence="2" id="KW-1185">Reference proteome</keyword>
<sequence length="76" mass="8246">MAIELGRRSGASGLWRWRSLQGDRMGAEEQVRSFHASTPAEAPAAGGGVDGGANCEGKLDRWFRVRRSIENLRSCG</sequence>
<dbReference type="Proteomes" id="UP000007015">
    <property type="component" value="Chromosome 9"/>
</dbReference>
<name>A2Z0D3_ORYSI</name>
<dbReference type="AlphaFoldDB" id="A2Z0D3"/>
<evidence type="ECO:0000313" key="1">
    <source>
        <dbReference type="EMBL" id="EAZ08794.1"/>
    </source>
</evidence>
<proteinExistence type="predicted"/>
<accession>A2Z0D3</accession>
<protein>
    <submittedName>
        <fullName evidence="1">Uncharacterized protein</fullName>
    </submittedName>
</protein>
<evidence type="ECO:0000313" key="2">
    <source>
        <dbReference type="Proteomes" id="UP000007015"/>
    </source>
</evidence>
<dbReference type="Gramene" id="BGIOSGA030595-TA">
    <property type="protein sequence ID" value="BGIOSGA030595-PA"/>
    <property type="gene ID" value="BGIOSGA030595"/>
</dbReference>
<reference evidence="1 2" key="1">
    <citation type="journal article" date="2005" name="PLoS Biol.">
        <title>The genomes of Oryza sativa: a history of duplications.</title>
        <authorList>
            <person name="Yu J."/>
            <person name="Wang J."/>
            <person name="Lin W."/>
            <person name="Li S."/>
            <person name="Li H."/>
            <person name="Zhou J."/>
            <person name="Ni P."/>
            <person name="Dong W."/>
            <person name="Hu S."/>
            <person name="Zeng C."/>
            <person name="Zhang J."/>
            <person name="Zhang Y."/>
            <person name="Li R."/>
            <person name="Xu Z."/>
            <person name="Li S."/>
            <person name="Li X."/>
            <person name="Zheng H."/>
            <person name="Cong L."/>
            <person name="Lin L."/>
            <person name="Yin J."/>
            <person name="Geng J."/>
            <person name="Li G."/>
            <person name="Shi J."/>
            <person name="Liu J."/>
            <person name="Lv H."/>
            <person name="Li J."/>
            <person name="Wang J."/>
            <person name="Deng Y."/>
            <person name="Ran L."/>
            <person name="Shi X."/>
            <person name="Wang X."/>
            <person name="Wu Q."/>
            <person name="Li C."/>
            <person name="Ren X."/>
            <person name="Wang J."/>
            <person name="Wang X."/>
            <person name="Li D."/>
            <person name="Liu D."/>
            <person name="Zhang X."/>
            <person name="Ji Z."/>
            <person name="Zhao W."/>
            <person name="Sun Y."/>
            <person name="Zhang Z."/>
            <person name="Bao J."/>
            <person name="Han Y."/>
            <person name="Dong L."/>
            <person name="Ji J."/>
            <person name="Chen P."/>
            <person name="Wu S."/>
            <person name="Liu J."/>
            <person name="Xiao Y."/>
            <person name="Bu D."/>
            <person name="Tan J."/>
            <person name="Yang L."/>
            <person name="Ye C."/>
            <person name="Zhang J."/>
            <person name="Xu J."/>
            <person name="Zhou Y."/>
            <person name="Yu Y."/>
            <person name="Zhang B."/>
            <person name="Zhuang S."/>
            <person name="Wei H."/>
            <person name="Liu B."/>
            <person name="Lei M."/>
            <person name="Yu H."/>
            <person name="Li Y."/>
            <person name="Xu H."/>
            <person name="Wei S."/>
            <person name="He X."/>
            <person name="Fang L."/>
            <person name="Zhang Z."/>
            <person name="Zhang Y."/>
            <person name="Huang X."/>
            <person name="Su Z."/>
            <person name="Tong W."/>
            <person name="Li J."/>
            <person name="Tong Z."/>
            <person name="Li S."/>
            <person name="Ye J."/>
            <person name="Wang L."/>
            <person name="Fang L."/>
            <person name="Lei T."/>
            <person name="Chen C."/>
            <person name="Chen H."/>
            <person name="Xu Z."/>
            <person name="Li H."/>
            <person name="Huang H."/>
            <person name="Zhang F."/>
            <person name="Xu H."/>
            <person name="Li N."/>
            <person name="Zhao C."/>
            <person name="Li S."/>
            <person name="Dong L."/>
            <person name="Huang Y."/>
            <person name="Li L."/>
            <person name="Xi Y."/>
            <person name="Qi Q."/>
            <person name="Li W."/>
            <person name="Zhang B."/>
            <person name="Hu W."/>
            <person name="Zhang Y."/>
            <person name="Tian X."/>
            <person name="Jiao Y."/>
            <person name="Liang X."/>
            <person name="Jin J."/>
            <person name="Gao L."/>
            <person name="Zheng W."/>
            <person name="Hao B."/>
            <person name="Liu S."/>
            <person name="Wang W."/>
            <person name="Yuan L."/>
            <person name="Cao M."/>
            <person name="McDermott J."/>
            <person name="Samudrala R."/>
            <person name="Wang J."/>
            <person name="Wong G.K."/>
            <person name="Yang H."/>
        </authorList>
    </citation>
    <scope>NUCLEOTIDE SEQUENCE [LARGE SCALE GENOMIC DNA]</scope>
    <source>
        <strain evidence="2">cv. 93-11</strain>
    </source>
</reference>
<gene>
    <name evidence="1" type="ORF">OsI_31054</name>
</gene>
<organism evidence="1 2">
    <name type="scientific">Oryza sativa subsp. indica</name>
    <name type="common">Rice</name>
    <dbReference type="NCBI Taxonomy" id="39946"/>
    <lineage>
        <taxon>Eukaryota</taxon>
        <taxon>Viridiplantae</taxon>
        <taxon>Streptophyta</taxon>
        <taxon>Embryophyta</taxon>
        <taxon>Tracheophyta</taxon>
        <taxon>Spermatophyta</taxon>
        <taxon>Magnoliopsida</taxon>
        <taxon>Liliopsida</taxon>
        <taxon>Poales</taxon>
        <taxon>Poaceae</taxon>
        <taxon>BOP clade</taxon>
        <taxon>Oryzoideae</taxon>
        <taxon>Oryzeae</taxon>
        <taxon>Oryzinae</taxon>
        <taxon>Oryza</taxon>
        <taxon>Oryza sativa</taxon>
    </lineage>
</organism>
<dbReference type="HOGENOM" id="CLU_2658900_0_0_1"/>
<dbReference type="EMBL" id="CM000134">
    <property type="protein sequence ID" value="EAZ08794.1"/>
    <property type="molecule type" value="Genomic_DNA"/>
</dbReference>